<gene>
    <name evidence="3" type="primary">LOC106806358</name>
</gene>
<evidence type="ECO:0000313" key="2">
    <source>
        <dbReference type="Proteomes" id="UP000695022"/>
    </source>
</evidence>
<evidence type="ECO:0000313" key="3">
    <source>
        <dbReference type="RefSeq" id="XP_014663755.1"/>
    </source>
</evidence>
<dbReference type="GeneID" id="106806358"/>
<organism evidence="2 3">
    <name type="scientific">Priapulus caudatus</name>
    <name type="common">Priapulid worm</name>
    <dbReference type="NCBI Taxonomy" id="37621"/>
    <lineage>
        <taxon>Eukaryota</taxon>
        <taxon>Metazoa</taxon>
        <taxon>Ecdysozoa</taxon>
        <taxon>Scalidophora</taxon>
        <taxon>Priapulida</taxon>
        <taxon>Priapulimorpha</taxon>
        <taxon>Priapulimorphida</taxon>
        <taxon>Priapulidae</taxon>
        <taxon>Priapulus</taxon>
    </lineage>
</organism>
<feature type="compositionally biased region" description="Gly residues" evidence="1">
    <location>
        <begin position="194"/>
        <end position="205"/>
    </location>
</feature>
<feature type="compositionally biased region" description="Basic and acidic residues" evidence="1">
    <location>
        <begin position="60"/>
        <end position="74"/>
    </location>
</feature>
<feature type="compositionally biased region" description="Basic residues" evidence="1">
    <location>
        <begin position="123"/>
        <end position="135"/>
    </location>
</feature>
<sequence>MASANTSAKKYAAGTMDEMDISSMFHKLGNKLGWHEHGDLDTAIQTLSAKAKRHKSKLKLSSEKKTPVAKKENKNPTSKMSDCRNVLPLAEELGDVMKPLANFDSNNCLEQTPTSTGSLSERRRGKLSRKKGKLRTKTDTPTNVENHHTFAFPAPVSRNSGAHSKTKTNRSRRIVDCSSTGSDPEFQSSSTQEDGGGSDANGEGGGGDDDGFYEDSIFIHGDGDPDDDGGIKELPPDVSAYFSTTVVAGDGFAEAASSDGGNRGDYGGTYADLLAAEDRFSHVTVRSRGPRRSRSILDEWDDVPVSESTVLYTGASPSAGHAQNLARDVTPAATGVADSAGMREVSPSVNKRSTSEDTKAKELERGKNIFFEPPSFTKKATAMPKSTGGSSLADSRVAGAVDGNFGGNWERFDRKVESWGKLKRGSSLYFTCLDESVFIPDLATRLRVKEAADNRKPPTKEAARKNIFQSLTDLLREEKTIGDPGAPSKVDSDSPETTNASKTSVAEVVNLVDSSDDDDPGNSPRLIDEHVSPRPRPGQRGTVSPHPGQRGGVSRPRPGRGGGGASVKSRAVPPTIVTRADPAYAPRLDFLASLSAHVPAGRQRHVEAARYVLEFRHRRDALVRQLFALYNARAFDGRLPADLAVTWNARMTKTAGFTNTFETSTTNVVFPKYRLRITRNQKTQYRARLTHSARPENTT</sequence>
<dbReference type="PANTHER" id="PTHR23099">
    <property type="entry name" value="TRANSCRIPTIONAL REGULATOR"/>
    <property type="match status" value="1"/>
</dbReference>
<accession>A0ABM1DUY4</accession>
<reference evidence="3" key="1">
    <citation type="submission" date="2025-08" db="UniProtKB">
        <authorList>
            <consortium name="RefSeq"/>
        </authorList>
    </citation>
    <scope>IDENTIFICATION</scope>
</reference>
<dbReference type="RefSeq" id="XP_014663755.1">
    <property type="nucleotide sequence ID" value="XM_014808269.1"/>
</dbReference>
<feature type="region of interest" description="Disordered" evidence="1">
    <location>
        <begin position="51"/>
        <end position="82"/>
    </location>
</feature>
<evidence type="ECO:0000256" key="1">
    <source>
        <dbReference type="SAM" id="MobiDB-lite"/>
    </source>
</evidence>
<feature type="region of interest" description="Disordered" evidence="1">
    <location>
        <begin position="477"/>
        <end position="574"/>
    </location>
</feature>
<dbReference type="Proteomes" id="UP000695022">
    <property type="component" value="Unplaced"/>
</dbReference>
<protein>
    <submittedName>
        <fullName evidence="3">Uncharacterized protein LOC106806358</fullName>
    </submittedName>
</protein>
<feature type="region of interest" description="Disordered" evidence="1">
    <location>
        <begin position="104"/>
        <end position="236"/>
    </location>
</feature>
<keyword evidence="2" id="KW-1185">Reference proteome</keyword>
<feature type="region of interest" description="Disordered" evidence="1">
    <location>
        <begin position="335"/>
        <end position="361"/>
    </location>
</feature>
<feature type="compositionally biased region" description="Polar residues" evidence="1">
    <location>
        <begin position="495"/>
        <end position="504"/>
    </location>
</feature>
<dbReference type="PANTHER" id="PTHR23099:SF0">
    <property type="entry name" value="GERM CELL NUCLEAR ACIDIC PROTEIN"/>
    <property type="match status" value="1"/>
</dbReference>
<feature type="compositionally biased region" description="Polar residues" evidence="1">
    <location>
        <begin position="104"/>
        <end position="116"/>
    </location>
</feature>
<name>A0ABM1DUY4_PRICU</name>
<feature type="compositionally biased region" description="Polar residues" evidence="1">
    <location>
        <begin position="177"/>
        <end position="193"/>
    </location>
</feature>
<proteinExistence type="predicted"/>